<dbReference type="Proteomes" id="UP000077134">
    <property type="component" value="Unassembled WGS sequence"/>
</dbReference>
<comment type="caution">
    <text evidence="2">The sequence shown here is derived from an EMBL/GenBank/DDBJ whole genome shotgun (WGS) entry which is preliminary data.</text>
</comment>
<reference evidence="2 3" key="1">
    <citation type="submission" date="2016-02" db="EMBL/GenBank/DDBJ databases">
        <title>Paenibacillus sp. LPB0068, isolated from Crassostrea gigas.</title>
        <authorList>
            <person name="Shin S.-K."/>
            <person name="Yi H."/>
        </authorList>
    </citation>
    <scope>NUCLEOTIDE SEQUENCE [LARGE SCALE GENOMIC DNA]</scope>
    <source>
        <strain evidence="2 3">LPB0068</strain>
    </source>
</reference>
<evidence type="ECO:0000259" key="1">
    <source>
        <dbReference type="Pfam" id="PF01261"/>
    </source>
</evidence>
<keyword evidence="2" id="KW-0413">Isomerase</keyword>
<feature type="domain" description="Xylose isomerase-like TIM barrel" evidence="1">
    <location>
        <begin position="22"/>
        <end position="264"/>
    </location>
</feature>
<dbReference type="STRING" id="1763538.LPB68_15465"/>
<dbReference type="Gene3D" id="3.20.20.150">
    <property type="entry name" value="Divalent-metal-dependent TIM barrel enzymes"/>
    <property type="match status" value="1"/>
</dbReference>
<dbReference type="PANTHER" id="PTHR12110:SF21">
    <property type="entry name" value="XYLOSE ISOMERASE-LIKE TIM BARREL DOMAIN-CONTAINING PROTEIN"/>
    <property type="match status" value="1"/>
</dbReference>
<dbReference type="GO" id="GO:0016853">
    <property type="term" value="F:isomerase activity"/>
    <property type="evidence" value="ECO:0007669"/>
    <property type="project" value="UniProtKB-KW"/>
</dbReference>
<organism evidence="2 3">
    <name type="scientific">Paenibacillus crassostreae</name>
    <dbReference type="NCBI Taxonomy" id="1763538"/>
    <lineage>
        <taxon>Bacteria</taxon>
        <taxon>Bacillati</taxon>
        <taxon>Bacillota</taxon>
        <taxon>Bacilli</taxon>
        <taxon>Bacillales</taxon>
        <taxon>Paenibacillaceae</taxon>
        <taxon>Paenibacillus</taxon>
    </lineage>
</organism>
<sequence length="285" mass="32278">MQLGILAHIFGKQPYADLAKSVATHGFSYVQLALSKALSDIDSTYGKLSPGLANTIGEAFDQQGVRIAVLGCYIDPVNPNKEQRRMDLNRFKEHLRYARDFGCSMVATETGNLNTYQSTFPDRFEEMGWKIFRESMEELTEEAEKWGVHIAVEPVSVHTVHSKEHTLRLFEEIPSSNLGLLFDPCNMMKIEHVEDQASFLHGIFQDLYSRMIMIHSKDVAFSADQVKGNPVPGKGILDYPLFFELLQTYTPHIDISLEGVTAEQSTQASTYLREIWNSVSRSFQM</sequence>
<dbReference type="SUPFAM" id="SSF51658">
    <property type="entry name" value="Xylose isomerase-like"/>
    <property type="match status" value="1"/>
</dbReference>
<keyword evidence="3" id="KW-1185">Reference proteome</keyword>
<gene>
    <name evidence="2" type="ORF">PNBC_07555</name>
</gene>
<dbReference type="OrthoDB" id="2063291at2"/>
<evidence type="ECO:0000313" key="3">
    <source>
        <dbReference type="Proteomes" id="UP000077134"/>
    </source>
</evidence>
<proteinExistence type="predicted"/>
<accession>A0A167EU44</accession>
<evidence type="ECO:0000313" key="2">
    <source>
        <dbReference type="EMBL" id="OAB75880.1"/>
    </source>
</evidence>
<dbReference type="PANTHER" id="PTHR12110">
    <property type="entry name" value="HYDROXYPYRUVATE ISOMERASE"/>
    <property type="match status" value="1"/>
</dbReference>
<name>A0A167EU44_9BACL</name>
<dbReference type="AlphaFoldDB" id="A0A167EU44"/>
<protein>
    <submittedName>
        <fullName evidence="2">Xylose isomerase</fullName>
    </submittedName>
</protein>
<dbReference type="InterPro" id="IPR050312">
    <property type="entry name" value="IolE/XylAMocC-like"/>
</dbReference>
<dbReference type="InterPro" id="IPR036237">
    <property type="entry name" value="Xyl_isomerase-like_sf"/>
</dbReference>
<dbReference type="InterPro" id="IPR013022">
    <property type="entry name" value="Xyl_isomerase-like_TIM-brl"/>
</dbReference>
<dbReference type="EMBL" id="LSFN01000006">
    <property type="protein sequence ID" value="OAB75880.1"/>
    <property type="molecule type" value="Genomic_DNA"/>
</dbReference>
<dbReference type="Pfam" id="PF01261">
    <property type="entry name" value="AP_endonuc_2"/>
    <property type="match status" value="1"/>
</dbReference>